<evidence type="ECO:0000313" key="3">
    <source>
        <dbReference type="Proteomes" id="UP000541185"/>
    </source>
</evidence>
<dbReference type="Proteomes" id="UP000541185">
    <property type="component" value="Unassembled WGS sequence"/>
</dbReference>
<keyword evidence="3" id="KW-1185">Reference proteome</keyword>
<dbReference type="AlphaFoldDB" id="A0A848HFJ5"/>
<keyword evidence="1" id="KW-0175">Coiled coil</keyword>
<dbReference type="RefSeq" id="WP_169420655.1">
    <property type="nucleotide sequence ID" value="NZ_JABBFX010000002.1"/>
</dbReference>
<evidence type="ECO:0000313" key="2">
    <source>
        <dbReference type="EMBL" id="NML46388.1"/>
    </source>
</evidence>
<dbReference type="EMBL" id="JABBFX010000002">
    <property type="protein sequence ID" value="NML46388.1"/>
    <property type="molecule type" value="Genomic_DNA"/>
</dbReference>
<reference evidence="2 3" key="1">
    <citation type="submission" date="2020-04" db="EMBL/GenBank/DDBJ databases">
        <title>Ramlibacter sp. G-1-2-2 isolated from soil.</title>
        <authorList>
            <person name="Dahal R.H."/>
        </authorList>
    </citation>
    <scope>NUCLEOTIDE SEQUENCE [LARGE SCALE GENOMIC DNA]</scope>
    <source>
        <strain evidence="2 3">G-1-2-2</strain>
    </source>
</reference>
<comment type="caution">
    <text evidence="2">The sequence shown here is derived from an EMBL/GenBank/DDBJ whole genome shotgun (WGS) entry which is preliminary data.</text>
</comment>
<evidence type="ECO:0000256" key="1">
    <source>
        <dbReference type="SAM" id="Coils"/>
    </source>
</evidence>
<organism evidence="2 3">
    <name type="scientific">Ramlibacter agri</name>
    <dbReference type="NCBI Taxonomy" id="2728837"/>
    <lineage>
        <taxon>Bacteria</taxon>
        <taxon>Pseudomonadati</taxon>
        <taxon>Pseudomonadota</taxon>
        <taxon>Betaproteobacteria</taxon>
        <taxon>Burkholderiales</taxon>
        <taxon>Comamonadaceae</taxon>
        <taxon>Ramlibacter</taxon>
    </lineage>
</organism>
<proteinExistence type="predicted"/>
<name>A0A848HFJ5_9BURK</name>
<feature type="coiled-coil region" evidence="1">
    <location>
        <begin position="58"/>
        <end position="85"/>
    </location>
</feature>
<gene>
    <name evidence="2" type="ORF">HHL11_21750</name>
</gene>
<protein>
    <submittedName>
        <fullName evidence="2">Uncharacterized protein</fullName>
    </submittedName>
</protein>
<accession>A0A848HFJ5</accession>
<sequence length="86" mass="9667">MSQEQTQPKLDEALEKTEQVQRDLEVAAAELGLAHGALQRHLPPRCRKGDVVWAIDQNAALERKVQQAAEELEQVNELLEEARRAA</sequence>